<dbReference type="PANTHER" id="PTHR13914:SF0">
    <property type="entry name" value="PROLINE DEHYDROGENASE 1, MITOCHONDRIAL"/>
    <property type="match status" value="1"/>
</dbReference>
<accession>A0AAW0YF68</accession>
<keyword evidence="5" id="KW-0285">Flavoprotein</keyword>
<dbReference type="InterPro" id="IPR029041">
    <property type="entry name" value="FAD-linked_oxidoreductase-like"/>
</dbReference>
<evidence type="ECO:0000313" key="7">
    <source>
        <dbReference type="EMBL" id="KAK8845355.1"/>
    </source>
</evidence>
<evidence type="ECO:0000259" key="6">
    <source>
        <dbReference type="Pfam" id="PF01619"/>
    </source>
</evidence>
<keyword evidence="5" id="KW-0274">FAD</keyword>
<evidence type="ECO:0000256" key="5">
    <source>
        <dbReference type="RuleBase" id="RU364054"/>
    </source>
</evidence>
<comment type="cofactor">
    <cofactor evidence="5">
        <name>FAD</name>
        <dbReference type="ChEBI" id="CHEBI:57692"/>
    </cofactor>
</comment>
<gene>
    <name evidence="7" type="ORF">IAR55_006068</name>
</gene>
<keyword evidence="3 5" id="KW-0560">Oxidoreductase</keyword>
<dbReference type="RefSeq" id="XP_066800163.1">
    <property type="nucleotide sequence ID" value="XM_066949155.1"/>
</dbReference>
<dbReference type="SUPFAM" id="SSF51730">
    <property type="entry name" value="FAD-linked oxidoreductase"/>
    <property type="match status" value="1"/>
</dbReference>
<keyword evidence="8" id="KW-1185">Reference proteome</keyword>
<feature type="domain" description="Proline dehydrogenase" evidence="6">
    <location>
        <begin position="130"/>
        <end position="507"/>
    </location>
</feature>
<evidence type="ECO:0000256" key="4">
    <source>
        <dbReference type="ARBA" id="ARBA00023062"/>
    </source>
</evidence>
<dbReference type="GO" id="GO:0004657">
    <property type="term" value="F:proline dehydrogenase activity"/>
    <property type="evidence" value="ECO:0007669"/>
    <property type="project" value="UniProtKB-EC"/>
</dbReference>
<dbReference type="KEGG" id="kne:92183326"/>
<comment type="function">
    <text evidence="5">Converts proline to delta-1-pyrroline-5-carboxylate.</text>
</comment>
<dbReference type="GO" id="GO:0005739">
    <property type="term" value="C:mitochondrion"/>
    <property type="evidence" value="ECO:0007669"/>
    <property type="project" value="TreeGrafter"/>
</dbReference>
<name>A0AAW0YF68_9TREE</name>
<dbReference type="Pfam" id="PF01619">
    <property type="entry name" value="Pro_dh"/>
    <property type="match status" value="1"/>
</dbReference>
<protein>
    <recommendedName>
        <fullName evidence="2 5">Proline dehydrogenase</fullName>
        <ecNumber evidence="2 5">1.5.5.2</ecNumber>
    </recommendedName>
</protein>
<dbReference type="PANTHER" id="PTHR13914">
    <property type="entry name" value="PROLINE OXIDASE"/>
    <property type="match status" value="1"/>
</dbReference>
<dbReference type="EC" id="1.5.5.2" evidence="2 5"/>
<sequence>MFRPYHFCRLLSESGRQSAGKGIRPYRWTGYAFASMSLAGVALTTIDSPIQREKPVDSFGVSQASTLQLLRSYLVWSVLGLPSLVDSSNSILDFLLHSRIPLVPTITEAVVRATFFAQFIPGETALECLPAMEALRRNNIGSALNYSAEADVDVNADELDVESRRFREIERALDVQGEFEQRMQAEGWAPGSSAFAVKVSGLIDHDVMERASSVLNQRHASNTARIGAQVPNPGFPSEDDIQIIAPITAGEKRANETGLTSEDLRQLQLLWHRLDSIAERARRNGMKYNRPAPSASTEKGTVSWKGPVIYGTYQSYLMRQPKFLQAAIQHAEANGYALGLKVVRGGYIVKERAVAEKAGKPGNGAVWANKTLTDASYNGTVETVLETLKSQLARETASPLAVVFGTHNADSVKIIIETLEAKGLASRTSNGTLRLRKNVEGRVNVAQLYDLSDIIRASFEPSRSAMSMCFIAYGTLREVGSHQRDTLIHQTMPFLSRRAIENKSIMSGPSGAAAERRRVGSALRQRFSLGW</sequence>
<dbReference type="InterPro" id="IPR002872">
    <property type="entry name" value="Proline_DH_dom"/>
</dbReference>
<dbReference type="GO" id="GO:0010133">
    <property type="term" value="P:L-proline catabolic process to L-glutamate"/>
    <property type="evidence" value="ECO:0007669"/>
    <property type="project" value="TreeGrafter"/>
</dbReference>
<dbReference type="AlphaFoldDB" id="A0AAW0YF68"/>
<dbReference type="Proteomes" id="UP001388673">
    <property type="component" value="Unassembled WGS sequence"/>
</dbReference>
<comment type="catalytic activity">
    <reaction evidence="5">
        <text>L-proline + a quinone = (S)-1-pyrroline-5-carboxylate + a quinol + H(+)</text>
        <dbReference type="Rhea" id="RHEA:23784"/>
        <dbReference type="ChEBI" id="CHEBI:15378"/>
        <dbReference type="ChEBI" id="CHEBI:17388"/>
        <dbReference type="ChEBI" id="CHEBI:24646"/>
        <dbReference type="ChEBI" id="CHEBI:60039"/>
        <dbReference type="ChEBI" id="CHEBI:132124"/>
        <dbReference type="EC" id="1.5.5.2"/>
    </reaction>
</comment>
<evidence type="ECO:0000313" key="8">
    <source>
        <dbReference type="Proteomes" id="UP001388673"/>
    </source>
</evidence>
<comment type="caution">
    <text evidence="7">The sequence shown here is derived from an EMBL/GenBank/DDBJ whole genome shotgun (WGS) entry which is preliminary data.</text>
</comment>
<dbReference type="InterPro" id="IPR015659">
    <property type="entry name" value="Proline_oxidase"/>
</dbReference>
<evidence type="ECO:0000256" key="1">
    <source>
        <dbReference type="ARBA" id="ARBA00005869"/>
    </source>
</evidence>
<evidence type="ECO:0000256" key="2">
    <source>
        <dbReference type="ARBA" id="ARBA00012695"/>
    </source>
</evidence>
<organism evidence="7 8">
    <name type="scientific">Kwoniella newhampshirensis</name>
    <dbReference type="NCBI Taxonomy" id="1651941"/>
    <lineage>
        <taxon>Eukaryota</taxon>
        <taxon>Fungi</taxon>
        <taxon>Dikarya</taxon>
        <taxon>Basidiomycota</taxon>
        <taxon>Agaricomycotina</taxon>
        <taxon>Tremellomycetes</taxon>
        <taxon>Tremellales</taxon>
        <taxon>Cryptococcaceae</taxon>
        <taxon>Kwoniella</taxon>
    </lineage>
</organism>
<dbReference type="GeneID" id="92183326"/>
<dbReference type="GO" id="GO:0071949">
    <property type="term" value="F:FAD binding"/>
    <property type="evidence" value="ECO:0007669"/>
    <property type="project" value="TreeGrafter"/>
</dbReference>
<evidence type="ECO:0000256" key="3">
    <source>
        <dbReference type="ARBA" id="ARBA00023002"/>
    </source>
</evidence>
<proteinExistence type="inferred from homology"/>
<reference evidence="7 8" key="1">
    <citation type="journal article" date="2024" name="bioRxiv">
        <title>Comparative genomics of Cryptococcus and Kwoniella reveals pathogenesis evolution and contrasting karyotype dynamics via intercentromeric recombination or chromosome fusion.</title>
        <authorList>
            <person name="Coelho M.A."/>
            <person name="David-Palma M."/>
            <person name="Shea T."/>
            <person name="Bowers K."/>
            <person name="McGinley-Smith S."/>
            <person name="Mohammad A.W."/>
            <person name="Gnirke A."/>
            <person name="Yurkov A.M."/>
            <person name="Nowrousian M."/>
            <person name="Sun S."/>
            <person name="Cuomo C.A."/>
            <person name="Heitman J."/>
        </authorList>
    </citation>
    <scope>NUCLEOTIDE SEQUENCE [LARGE SCALE GENOMIC DNA]</scope>
    <source>
        <strain evidence="7 8">CBS 13917</strain>
    </source>
</reference>
<dbReference type="Gene3D" id="3.20.20.220">
    <property type="match status" value="1"/>
</dbReference>
<comment type="similarity">
    <text evidence="1 5">Belongs to the proline oxidase family.</text>
</comment>
<keyword evidence="4 5" id="KW-0642">Proline metabolism</keyword>
<dbReference type="EMBL" id="JBCAWK010000012">
    <property type="protein sequence ID" value="KAK8845355.1"/>
    <property type="molecule type" value="Genomic_DNA"/>
</dbReference>